<feature type="domain" description="Reverse transcriptase Ty1/copia-type" evidence="1">
    <location>
        <begin position="2"/>
        <end position="86"/>
    </location>
</feature>
<evidence type="ECO:0000313" key="2">
    <source>
        <dbReference type="EMBL" id="GLB40624.1"/>
    </source>
</evidence>
<dbReference type="Pfam" id="PF07727">
    <property type="entry name" value="RVT_2"/>
    <property type="match status" value="1"/>
</dbReference>
<reference evidence="2" key="1">
    <citation type="submission" date="2022-07" db="EMBL/GenBank/DDBJ databases">
        <title>The genome of Lyophyllum shimeji provides insight into the initial evolution of ectomycorrhizal fungal genome.</title>
        <authorList>
            <person name="Kobayashi Y."/>
            <person name="Shibata T."/>
            <person name="Hirakawa H."/>
            <person name="Shigenobu S."/>
            <person name="Nishiyama T."/>
            <person name="Yamada A."/>
            <person name="Hasebe M."/>
            <person name="Kawaguchi M."/>
        </authorList>
    </citation>
    <scope>NUCLEOTIDE SEQUENCE</scope>
    <source>
        <strain evidence="2">AT787</strain>
    </source>
</reference>
<proteinExistence type="predicted"/>
<sequence length="134" mass="15207">MAYATHHNLELMSFDIKTAFIHAGLSTEIYTKQILGHPLTNSSSVLRLLRALYGLWQSIYEFYMLLWKVLVSLGLTHCKVDHGVFFGRWTSRPHANISMPADGTDLILIIPVHVDDGLAATNSIPLYTWFFTKL</sequence>
<evidence type="ECO:0000259" key="1">
    <source>
        <dbReference type="Pfam" id="PF07727"/>
    </source>
</evidence>
<organism evidence="2 3">
    <name type="scientific">Lyophyllum shimeji</name>
    <name type="common">Hon-shimeji</name>
    <name type="synonym">Tricholoma shimeji</name>
    <dbReference type="NCBI Taxonomy" id="47721"/>
    <lineage>
        <taxon>Eukaryota</taxon>
        <taxon>Fungi</taxon>
        <taxon>Dikarya</taxon>
        <taxon>Basidiomycota</taxon>
        <taxon>Agaricomycotina</taxon>
        <taxon>Agaricomycetes</taxon>
        <taxon>Agaricomycetidae</taxon>
        <taxon>Agaricales</taxon>
        <taxon>Tricholomatineae</taxon>
        <taxon>Lyophyllaceae</taxon>
        <taxon>Lyophyllum</taxon>
    </lineage>
</organism>
<gene>
    <name evidence="2" type="ORF">LshimejAT787_0804950</name>
</gene>
<dbReference type="AlphaFoldDB" id="A0A9P3PS94"/>
<comment type="caution">
    <text evidence="2">The sequence shown here is derived from an EMBL/GenBank/DDBJ whole genome shotgun (WGS) entry which is preliminary data.</text>
</comment>
<protein>
    <recommendedName>
        <fullName evidence="1">Reverse transcriptase Ty1/copia-type domain-containing protein</fullName>
    </recommendedName>
</protein>
<dbReference type="Proteomes" id="UP001063166">
    <property type="component" value="Unassembled WGS sequence"/>
</dbReference>
<dbReference type="EMBL" id="BRPK01000008">
    <property type="protein sequence ID" value="GLB40624.1"/>
    <property type="molecule type" value="Genomic_DNA"/>
</dbReference>
<dbReference type="InterPro" id="IPR013103">
    <property type="entry name" value="RVT_2"/>
</dbReference>
<accession>A0A9P3PS94</accession>
<name>A0A9P3PS94_LYOSH</name>
<keyword evidence="3" id="KW-1185">Reference proteome</keyword>
<evidence type="ECO:0000313" key="3">
    <source>
        <dbReference type="Proteomes" id="UP001063166"/>
    </source>
</evidence>
<dbReference type="OrthoDB" id="3055696at2759"/>